<accession>A0A368VHA0</accession>
<sequence length="178" mass="21459">MEQTYKRIHIIGEVGSGKTYLAKQLSEMLSIPYYQLDNVVWKRTEVQDIRNSPEVRDEILERILKTESWIIEGVHYKWVLKSFEFSDVIIFLHPNVYKRDRQMILRYLKQKIGIEKGNYKQDIRNLIQMLKWNHNFESQRLPKINEALQPYKFKVIYFTENNDVINRLNPIEDQLVLG</sequence>
<dbReference type="Gene3D" id="3.40.50.300">
    <property type="entry name" value="P-loop containing nucleotide triphosphate hydrolases"/>
    <property type="match status" value="1"/>
</dbReference>
<dbReference type="SUPFAM" id="SSF52540">
    <property type="entry name" value="P-loop containing nucleoside triphosphate hydrolases"/>
    <property type="match status" value="1"/>
</dbReference>
<dbReference type="EMBL" id="QPJD01000032">
    <property type="protein sequence ID" value="RCW40571.1"/>
    <property type="molecule type" value="Genomic_DNA"/>
</dbReference>
<gene>
    <name evidence="1" type="ORF">DFP97_1325</name>
</gene>
<dbReference type="OrthoDB" id="1201990at2"/>
<protein>
    <recommendedName>
        <fullName evidence="3">Adenylate kinase family enzyme</fullName>
    </recommendedName>
</protein>
<dbReference type="InterPro" id="IPR052922">
    <property type="entry name" value="Cytidylate_Kinase-2"/>
</dbReference>
<dbReference type="Proteomes" id="UP000252415">
    <property type="component" value="Unassembled WGS sequence"/>
</dbReference>
<evidence type="ECO:0000313" key="1">
    <source>
        <dbReference type="EMBL" id="RCW40571.1"/>
    </source>
</evidence>
<dbReference type="RefSeq" id="WP_114384187.1">
    <property type="nucleotide sequence ID" value="NZ_QPJD01000032.1"/>
</dbReference>
<name>A0A368VHA0_9BACL</name>
<evidence type="ECO:0000313" key="2">
    <source>
        <dbReference type="Proteomes" id="UP000252415"/>
    </source>
</evidence>
<dbReference type="PANTHER" id="PTHR37816:SF2">
    <property type="entry name" value="DNA TOPOLOGY MODULATION PROTEIN FLAR-RELATED PROTEIN"/>
    <property type="match status" value="1"/>
</dbReference>
<keyword evidence="2" id="KW-1185">Reference proteome</keyword>
<dbReference type="AlphaFoldDB" id="A0A368VHA0"/>
<dbReference type="InterPro" id="IPR027417">
    <property type="entry name" value="P-loop_NTPase"/>
</dbReference>
<proteinExistence type="predicted"/>
<reference evidence="1 2" key="1">
    <citation type="submission" date="2018-07" db="EMBL/GenBank/DDBJ databases">
        <title>Genomic Encyclopedia of Type Strains, Phase III (KMG-III): the genomes of soil and plant-associated and newly described type strains.</title>
        <authorList>
            <person name="Whitman W."/>
        </authorList>
    </citation>
    <scope>NUCLEOTIDE SEQUENCE [LARGE SCALE GENOMIC DNA]</scope>
    <source>
        <strain evidence="1 2">CECT 7506</strain>
    </source>
</reference>
<comment type="caution">
    <text evidence="1">The sequence shown here is derived from an EMBL/GenBank/DDBJ whole genome shotgun (WGS) entry which is preliminary data.</text>
</comment>
<evidence type="ECO:0008006" key="3">
    <source>
        <dbReference type="Google" id="ProtNLM"/>
    </source>
</evidence>
<dbReference type="PANTHER" id="PTHR37816">
    <property type="entry name" value="YALI0E33011P"/>
    <property type="match status" value="1"/>
</dbReference>
<organism evidence="1 2">
    <name type="scientific">Paenibacillus prosopidis</name>
    <dbReference type="NCBI Taxonomy" id="630520"/>
    <lineage>
        <taxon>Bacteria</taxon>
        <taxon>Bacillati</taxon>
        <taxon>Bacillota</taxon>
        <taxon>Bacilli</taxon>
        <taxon>Bacillales</taxon>
        <taxon>Paenibacillaceae</taxon>
        <taxon>Paenibacillus</taxon>
    </lineage>
</organism>